<sequence>SDRHRDGGSPGRRPLGDLRGAELVQVAERQLSQIQHVYGYVAHAHITPAKVDSPEVPLAEEAWSNPRGLNEVPAPPFSSLYSQSPAHYYQGGTPSNRKSTMNYIFGNNTLYPRSGRSGGCHGVGPGVKLKHGPKRGSSEDLPPPHAAPSPSSTATTSSPAPSSSASSSSSRWQQLLLFFSRRSAFADCITVAQA</sequence>
<accession>A0A9Q0IJ92</accession>
<dbReference type="Pfam" id="PF10608">
    <property type="entry name" value="MAGUK_N_PEST"/>
    <property type="match status" value="1"/>
</dbReference>
<feature type="compositionally biased region" description="Low complexity" evidence="1">
    <location>
        <begin position="148"/>
        <end position="169"/>
    </location>
</feature>
<proteinExistence type="predicted"/>
<evidence type="ECO:0000313" key="4">
    <source>
        <dbReference type="Proteomes" id="UP001148018"/>
    </source>
</evidence>
<feature type="region of interest" description="Disordered" evidence="1">
    <location>
        <begin position="116"/>
        <end position="169"/>
    </location>
</feature>
<feature type="compositionally biased region" description="Gly residues" evidence="1">
    <location>
        <begin position="116"/>
        <end position="125"/>
    </location>
</feature>
<evidence type="ECO:0000313" key="3">
    <source>
        <dbReference type="EMBL" id="KAJ3599980.1"/>
    </source>
</evidence>
<dbReference type="Proteomes" id="UP001148018">
    <property type="component" value="Unassembled WGS sequence"/>
</dbReference>
<evidence type="ECO:0000259" key="2">
    <source>
        <dbReference type="SMART" id="SM01277"/>
    </source>
</evidence>
<dbReference type="SMART" id="SM01277">
    <property type="entry name" value="MAGUK_N_PEST"/>
    <property type="match status" value="1"/>
</dbReference>
<reference evidence="3" key="1">
    <citation type="submission" date="2022-07" db="EMBL/GenBank/DDBJ databases">
        <title>Chromosome-level genome of Muraenolepis orangiensis.</title>
        <authorList>
            <person name="Kim J."/>
        </authorList>
    </citation>
    <scope>NUCLEOTIDE SEQUENCE</scope>
    <source>
        <strain evidence="3">KU_S4_2022</strain>
        <tissue evidence="3">Muscle</tissue>
    </source>
</reference>
<dbReference type="AlphaFoldDB" id="A0A9Q0IJ92"/>
<gene>
    <name evidence="3" type="ORF">NHX12_033932</name>
</gene>
<dbReference type="InterPro" id="IPR019590">
    <property type="entry name" value="DLG1_PEST_dom"/>
</dbReference>
<comment type="caution">
    <text evidence="3">The sequence shown here is derived from an EMBL/GenBank/DDBJ whole genome shotgun (WGS) entry which is preliminary data.</text>
</comment>
<dbReference type="EMBL" id="JANIIK010000048">
    <property type="protein sequence ID" value="KAJ3599980.1"/>
    <property type="molecule type" value="Genomic_DNA"/>
</dbReference>
<protein>
    <recommendedName>
        <fullName evidence="2">Disks large homologue 1 N-terminal PEST domain-containing protein</fullName>
    </recommendedName>
</protein>
<name>A0A9Q0IJ92_9TELE</name>
<dbReference type="OrthoDB" id="78824at2759"/>
<feature type="non-terminal residue" evidence="3">
    <location>
        <position position="1"/>
    </location>
</feature>
<organism evidence="3 4">
    <name type="scientific">Muraenolepis orangiensis</name>
    <name type="common">Patagonian moray cod</name>
    <dbReference type="NCBI Taxonomy" id="630683"/>
    <lineage>
        <taxon>Eukaryota</taxon>
        <taxon>Metazoa</taxon>
        <taxon>Chordata</taxon>
        <taxon>Craniata</taxon>
        <taxon>Vertebrata</taxon>
        <taxon>Euteleostomi</taxon>
        <taxon>Actinopterygii</taxon>
        <taxon>Neopterygii</taxon>
        <taxon>Teleostei</taxon>
        <taxon>Neoteleostei</taxon>
        <taxon>Acanthomorphata</taxon>
        <taxon>Zeiogadaria</taxon>
        <taxon>Gadariae</taxon>
        <taxon>Gadiformes</taxon>
        <taxon>Muraenolepidoidei</taxon>
        <taxon>Muraenolepididae</taxon>
        <taxon>Muraenolepis</taxon>
    </lineage>
</organism>
<feature type="domain" description="Disks large homologue 1 N-terminal PEST" evidence="2">
    <location>
        <begin position="1"/>
        <end position="114"/>
    </location>
</feature>
<evidence type="ECO:0000256" key="1">
    <source>
        <dbReference type="SAM" id="MobiDB-lite"/>
    </source>
</evidence>
<keyword evidence="4" id="KW-1185">Reference proteome</keyword>